<dbReference type="GO" id="GO:0008776">
    <property type="term" value="F:acetate kinase activity"/>
    <property type="evidence" value="ECO:0007669"/>
    <property type="project" value="UniProtKB-UniRule"/>
</dbReference>
<dbReference type="RefSeq" id="WP_008337676.1">
    <property type="nucleotide sequence ID" value="NZ_AFRZ01000001.1"/>
</dbReference>
<dbReference type="PATRIC" id="fig|929558.5.peg.576"/>
<organism evidence="8 9">
    <name type="scientific">Sulfurimonas gotlandica (strain DSM 19862 / JCM 16533 / GD1)</name>
    <dbReference type="NCBI Taxonomy" id="929558"/>
    <lineage>
        <taxon>Bacteria</taxon>
        <taxon>Pseudomonadati</taxon>
        <taxon>Campylobacterota</taxon>
        <taxon>Epsilonproteobacteria</taxon>
        <taxon>Campylobacterales</taxon>
        <taxon>Sulfurimonadaceae</taxon>
        <taxon>Sulfurimonas</taxon>
    </lineage>
</organism>
<comment type="function">
    <text evidence="6">Catalyzes the formation of acetyl phosphate from acetate and ATP. Can also catalyze the reverse reaction.</text>
</comment>
<comment type="subunit">
    <text evidence="6">Homodimer.</text>
</comment>
<name>B6BKP5_SULGG</name>
<dbReference type="Pfam" id="PF00871">
    <property type="entry name" value="Acetate_kinase"/>
    <property type="match status" value="2"/>
</dbReference>
<keyword evidence="4 6" id="KW-0418">Kinase</keyword>
<dbReference type="CDD" id="cd24010">
    <property type="entry name" value="ASKHA_NBD_AcK_PK"/>
    <property type="match status" value="1"/>
</dbReference>
<dbReference type="InterPro" id="IPR043129">
    <property type="entry name" value="ATPase_NBD"/>
</dbReference>
<keyword evidence="6" id="KW-0479">Metal-binding</keyword>
<evidence type="ECO:0000256" key="1">
    <source>
        <dbReference type="ARBA" id="ARBA00008748"/>
    </source>
</evidence>
<keyword evidence="6" id="KW-0963">Cytoplasm</keyword>
<feature type="binding site" evidence="6">
    <location>
        <position position="64"/>
    </location>
    <ligand>
        <name>substrate</name>
    </ligand>
</feature>
<proteinExistence type="inferred from homology"/>
<dbReference type="NCBIfam" id="TIGR00016">
    <property type="entry name" value="ackA"/>
    <property type="match status" value="1"/>
</dbReference>
<reference evidence="8 9" key="1">
    <citation type="journal article" date="2012" name="Proc. Natl. Acad. Sci. U.S.A.">
        <title>Genome and physiology of a model Epsilonproteobacterium responsible for sulfide detoxification in marine oxygen depletion zones.</title>
        <authorList>
            <person name="Grote J."/>
            <person name="Schott T."/>
            <person name="Bruckner C.G."/>
            <person name="Glockner F.O."/>
            <person name="Jost G."/>
            <person name="Teeling H."/>
            <person name="Labrenz M."/>
            <person name="Jurgens K."/>
        </authorList>
    </citation>
    <scope>NUCLEOTIDE SEQUENCE [LARGE SCALE GENOMIC DNA]</scope>
    <source>
        <strain evidence="8 9">GD1</strain>
    </source>
</reference>
<dbReference type="InterPro" id="IPR000890">
    <property type="entry name" value="Aliphatic_acid_kin_short-chain"/>
</dbReference>
<evidence type="ECO:0000313" key="8">
    <source>
        <dbReference type="EMBL" id="EHP29104.1"/>
    </source>
</evidence>
<feature type="binding site" evidence="6">
    <location>
        <position position="7"/>
    </location>
    <ligand>
        <name>Mg(2+)</name>
        <dbReference type="ChEBI" id="CHEBI:18420"/>
    </ligand>
</feature>
<dbReference type="Proteomes" id="UP000006431">
    <property type="component" value="Unassembled WGS sequence"/>
</dbReference>
<evidence type="ECO:0000256" key="4">
    <source>
        <dbReference type="ARBA" id="ARBA00022777"/>
    </source>
</evidence>
<feature type="site" description="Transition state stabilizer" evidence="6">
    <location>
        <position position="214"/>
    </location>
</feature>
<feature type="binding site" evidence="6">
    <location>
        <begin position="181"/>
        <end position="185"/>
    </location>
    <ligand>
        <name>ATP</name>
        <dbReference type="ChEBI" id="CHEBI:30616"/>
    </ligand>
</feature>
<dbReference type="Gene3D" id="3.30.420.40">
    <property type="match status" value="2"/>
</dbReference>
<evidence type="ECO:0000256" key="7">
    <source>
        <dbReference type="RuleBase" id="RU003835"/>
    </source>
</evidence>
<comment type="caution">
    <text evidence="8">The sequence shown here is derived from an EMBL/GenBank/DDBJ whole genome shotgun (WGS) entry which is preliminary data.</text>
</comment>
<dbReference type="UniPathway" id="UPA00340">
    <property type="reaction ID" value="UER00458"/>
</dbReference>
<dbReference type="HOGENOM" id="CLU_020352_0_1_7"/>
<dbReference type="InterPro" id="IPR004372">
    <property type="entry name" value="Ac/propionate_kinase"/>
</dbReference>
<feature type="site" description="Transition state stabilizer" evidence="6">
    <location>
        <position position="153"/>
    </location>
</feature>
<feature type="active site" description="Proton donor/acceptor" evidence="6">
    <location>
        <position position="121"/>
    </location>
</feature>
<feature type="binding site" evidence="6">
    <location>
        <begin position="300"/>
        <end position="304"/>
    </location>
    <ligand>
        <name>ATP</name>
        <dbReference type="ChEBI" id="CHEBI:30616"/>
    </ligand>
</feature>
<comment type="pathway">
    <text evidence="6">Metabolic intermediate biosynthesis; acetyl-CoA biosynthesis; acetyl-CoA from acetate: step 1/2.</text>
</comment>
<dbReference type="PANTHER" id="PTHR21060:SF15">
    <property type="entry name" value="ACETATE KINASE-RELATED"/>
    <property type="match status" value="1"/>
</dbReference>
<comment type="cofactor">
    <cofactor evidence="6">
        <name>Mg(2+)</name>
        <dbReference type="ChEBI" id="CHEBI:18420"/>
    </cofactor>
    <cofactor evidence="6">
        <name>Mn(2+)</name>
        <dbReference type="ChEBI" id="CHEBI:29035"/>
    </cofactor>
    <text evidence="6">Mg(2+). Can also accept Mn(2+).</text>
</comment>
<dbReference type="OrthoDB" id="9802453at2"/>
<dbReference type="PRINTS" id="PR00471">
    <property type="entry name" value="ACETATEKNASE"/>
</dbReference>
<evidence type="ECO:0000256" key="3">
    <source>
        <dbReference type="ARBA" id="ARBA00022741"/>
    </source>
</evidence>
<evidence type="ECO:0000256" key="6">
    <source>
        <dbReference type="HAMAP-Rule" id="MF_00020"/>
    </source>
</evidence>
<dbReference type="SUPFAM" id="SSF53067">
    <property type="entry name" value="Actin-like ATPase domain"/>
    <property type="match status" value="2"/>
</dbReference>
<evidence type="ECO:0000256" key="5">
    <source>
        <dbReference type="ARBA" id="ARBA00022840"/>
    </source>
</evidence>
<dbReference type="HAMAP" id="MF_00020">
    <property type="entry name" value="Acetate_kinase"/>
    <property type="match status" value="1"/>
</dbReference>
<dbReference type="GO" id="GO:0005524">
    <property type="term" value="F:ATP binding"/>
    <property type="evidence" value="ECO:0007669"/>
    <property type="project" value="UniProtKB-KW"/>
</dbReference>
<dbReference type="GO" id="GO:0006083">
    <property type="term" value="P:acetate metabolic process"/>
    <property type="evidence" value="ECO:0007669"/>
    <property type="project" value="TreeGrafter"/>
</dbReference>
<feature type="binding site" evidence="6">
    <location>
        <begin position="255"/>
        <end position="257"/>
    </location>
    <ligand>
        <name>ATP</name>
        <dbReference type="ChEBI" id="CHEBI:30616"/>
    </ligand>
</feature>
<dbReference type="PANTHER" id="PTHR21060">
    <property type="entry name" value="ACETATE KINASE"/>
    <property type="match status" value="1"/>
</dbReference>
<accession>B6BKP5</accession>
<dbReference type="GO" id="GO:0006085">
    <property type="term" value="P:acetyl-CoA biosynthetic process"/>
    <property type="evidence" value="ECO:0007669"/>
    <property type="project" value="UniProtKB-UniRule"/>
</dbReference>
<comment type="caution">
    <text evidence="6">Lacks conserved residue(s) required for the propagation of feature annotation.</text>
</comment>
<dbReference type="GO" id="GO:0005737">
    <property type="term" value="C:cytoplasm"/>
    <property type="evidence" value="ECO:0007669"/>
    <property type="project" value="UniProtKB-SubCell"/>
</dbReference>
<dbReference type="EMBL" id="AFRZ01000001">
    <property type="protein sequence ID" value="EHP29104.1"/>
    <property type="molecule type" value="Genomic_DNA"/>
</dbReference>
<dbReference type="AlphaFoldDB" id="B6BKP5"/>
<keyword evidence="3 6" id="KW-0547">Nucleotide-binding</keyword>
<dbReference type="GO" id="GO:0000287">
    <property type="term" value="F:magnesium ion binding"/>
    <property type="evidence" value="ECO:0007669"/>
    <property type="project" value="UniProtKB-UniRule"/>
</dbReference>
<evidence type="ECO:0000256" key="2">
    <source>
        <dbReference type="ARBA" id="ARBA00022679"/>
    </source>
</evidence>
<dbReference type="eggNOG" id="COG0282">
    <property type="taxonomic scope" value="Bacteria"/>
</dbReference>
<protein>
    <recommendedName>
        <fullName evidence="6">Acetate kinase</fullName>
        <ecNumber evidence="6">2.7.2.1</ecNumber>
    </recommendedName>
    <alternativeName>
        <fullName evidence="6">Acetokinase</fullName>
    </alternativeName>
</protein>
<comment type="similarity">
    <text evidence="1 6 7">Belongs to the acetokinase family.</text>
</comment>
<comment type="subcellular location">
    <subcellularLocation>
        <location evidence="6">Cytoplasm</location>
    </subcellularLocation>
</comment>
<keyword evidence="9" id="KW-1185">Reference proteome</keyword>
<dbReference type="EC" id="2.7.2.1" evidence="6"/>
<comment type="catalytic activity">
    <reaction evidence="6">
        <text>acetate + ATP = acetyl phosphate + ADP</text>
        <dbReference type="Rhea" id="RHEA:11352"/>
        <dbReference type="ChEBI" id="CHEBI:22191"/>
        <dbReference type="ChEBI" id="CHEBI:30089"/>
        <dbReference type="ChEBI" id="CHEBI:30616"/>
        <dbReference type="ChEBI" id="CHEBI:456216"/>
        <dbReference type="EC" id="2.7.2.1"/>
    </reaction>
</comment>
<keyword evidence="6" id="KW-0460">Magnesium</keyword>
<feature type="binding site" evidence="6">
    <location>
        <position position="14"/>
    </location>
    <ligand>
        <name>ATP</name>
        <dbReference type="ChEBI" id="CHEBI:30616"/>
    </ligand>
</feature>
<evidence type="ECO:0000313" key="9">
    <source>
        <dbReference type="Proteomes" id="UP000006431"/>
    </source>
</evidence>
<keyword evidence="2 6" id="KW-0808">Transferase</keyword>
<dbReference type="STRING" id="929558.SMGD1_0577"/>
<keyword evidence="5 6" id="KW-0067">ATP-binding</keyword>
<gene>
    <name evidence="6 8" type="primary">ackA</name>
    <name evidence="8" type="ORF">SMGD1_0577</name>
</gene>
<accession>H1FVQ6</accession>
<sequence length="341" mass="37587">MIVAVINSGSSSLKFKLFDMSSKEILQTLLVEHIGEKGSNIRDHHDALESLDVDFTCIDIIGHRVVHGGEEFREATIVDESVLIKIQELSSLAPLHNPANLEGIIVARKKAPNALQIAVFDTAFHAQMPQEAYLYALPFEMYEKHKIRRYGFHGTSHSYLLKESAIALNKDTSQLNIITLHLGNGASVCAIENGISVDTSMGFTPLEGLVMGTRSGDIDPAIVVYMQRELGLSVDDVDNILNKKSGLLGICESSDIREILESNSEKSKLALNMMIRRIKKYIGAYMALLGRVDAIVFSGGIGENSEYIRDEIMNNNLAHGTPVLVIKTDEELEIAKQCLSF</sequence>
<dbReference type="PROSITE" id="PS01076">
    <property type="entry name" value="ACETATE_KINASE_2"/>
    <property type="match status" value="1"/>
</dbReference>
<dbReference type="InterPro" id="IPR023865">
    <property type="entry name" value="Aliphatic_acid_kinase_CS"/>
</dbReference>